<sequence>MPDWVLAKYFDPESERQQLLRDCQQIKIQSMRSMDNTKLVNSIELDQKSCENVLTAITKILSNALDVYLSNIMASFIGDWPMQFFIRQLINSNAPAVPAVLKNVAPFTGPLHISLNARDHHQVFADLYAFLFGKKAKLAKKPKPCVCHYFWK</sequence>
<dbReference type="AlphaFoldDB" id="A0A6S7J4Y1"/>
<evidence type="ECO:0000313" key="2">
    <source>
        <dbReference type="Proteomes" id="UP001152795"/>
    </source>
</evidence>
<organism evidence="1 2">
    <name type="scientific">Paramuricea clavata</name>
    <name type="common">Red gorgonian</name>
    <name type="synonym">Violescent sea-whip</name>
    <dbReference type="NCBI Taxonomy" id="317549"/>
    <lineage>
        <taxon>Eukaryota</taxon>
        <taxon>Metazoa</taxon>
        <taxon>Cnidaria</taxon>
        <taxon>Anthozoa</taxon>
        <taxon>Octocorallia</taxon>
        <taxon>Malacalcyonacea</taxon>
        <taxon>Plexauridae</taxon>
        <taxon>Paramuricea</taxon>
    </lineage>
</organism>
<reference evidence="1" key="1">
    <citation type="submission" date="2020-04" db="EMBL/GenBank/DDBJ databases">
        <authorList>
            <person name="Alioto T."/>
            <person name="Alioto T."/>
            <person name="Gomez Garrido J."/>
        </authorList>
    </citation>
    <scope>NUCLEOTIDE SEQUENCE</scope>
    <source>
        <strain evidence="1">A484AB</strain>
    </source>
</reference>
<protein>
    <submittedName>
        <fullName evidence="1">Uncharacterized protein</fullName>
    </submittedName>
</protein>
<dbReference type="EMBL" id="CACRXK020013648">
    <property type="protein sequence ID" value="CAB4025518.1"/>
    <property type="molecule type" value="Genomic_DNA"/>
</dbReference>
<keyword evidence="2" id="KW-1185">Reference proteome</keyword>
<name>A0A6S7J4Y1_PARCT</name>
<dbReference type="Proteomes" id="UP001152795">
    <property type="component" value="Unassembled WGS sequence"/>
</dbReference>
<gene>
    <name evidence="1" type="ORF">PACLA_8A021870</name>
</gene>
<proteinExistence type="predicted"/>
<comment type="caution">
    <text evidence="1">The sequence shown here is derived from an EMBL/GenBank/DDBJ whole genome shotgun (WGS) entry which is preliminary data.</text>
</comment>
<evidence type="ECO:0000313" key="1">
    <source>
        <dbReference type="EMBL" id="CAB4025518.1"/>
    </source>
</evidence>
<accession>A0A6S7J4Y1</accession>